<feature type="domain" description="Methyltransferase" evidence="1">
    <location>
        <begin position="55"/>
        <end position="150"/>
    </location>
</feature>
<dbReference type="SUPFAM" id="SSF53335">
    <property type="entry name" value="S-adenosyl-L-methionine-dependent methyltransferases"/>
    <property type="match status" value="1"/>
</dbReference>
<dbReference type="InterPro" id="IPR041698">
    <property type="entry name" value="Methyltransf_25"/>
</dbReference>
<dbReference type="EMBL" id="CP067420">
    <property type="protein sequence ID" value="QQP90016.1"/>
    <property type="molecule type" value="Genomic_DNA"/>
</dbReference>
<dbReference type="InterPro" id="IPR029063">
    <property type="entry name" value="SAM-dependent_MTases_sf"/>
</dbReference>
<protein>
    <submittedName>
        <fullName evidence="2">Class I SAM-dependent methyltransferase</fullName>
    </submittedName>
</protein>
<name>A0ABX7BAB4_9PROT</name>
<dbReference type="Gene3D" id="2.20.25.110">
    <property type="entry name" value="S-adenosyl-L-methionine-dependent methyltransferases"/>
    <property type="match status" value="1"/>
</dbReference>
<dbReference type="GO" id="GO:0008168">
    <property type="term" value="F:methyltransferase activity"/>
    <property type="evidence" value="ECO:0007669"/>
    <property type="project" value="UniProtKB-KW"/>
</dbReference>
<dbReference type="Pfam" id="PF13649">
    <property type="entry name" value="Methyltransf_25"/>
    <property type="match status" value="1"/>
</dbReference>
<dbReference type="RefSeq" id="WP_201076840.1">
    <property type="nucleotide sequence ID" value="NZ_CP067420.1"/>
</dbReference>
<dbReference type="Proteomes" id="UP000595197">
    <property type="component" value="Chromosome"/>
</dbReference>
<evidence type="ECO:0000259" key="1">
    <source>
        <dbReference type="Pfam" id="PF13649"/>
    </source>
</evidence>
<evidence type="ECO:0000313" key="3">
    <source>
        <dbReference type="Proteomes" id="UP000595197"/>
    </source>
</evidence>
<dbReference type="CDD" id="cd02440">
    <property type="entry name" value="AdoMet_MTases"/>
    <property type="match status" value="1"/>
</dbReference>
<accession>A0ABX7BAB4</accession>
<evidence type="ECO:0000313" key="2">
    <source>
        <dbReference type="EMBL" id="QQP90016.1"/>
    </source>
</evidence>
<reference evidence="2" key="1">
    <citation type="submission" date="2021-02" db="EMBL/GenBank/DDBJ databases">
        <title>Skermanella TT6 skin isolate.</title>
        <authorList>
            <person name="Lee K."/>
            <person name="Ganzorig M."/>
        </authorList>
    </citation>
    <scope>NUCLEOTIDE SEQUENCE</scope>
    <source>
        <strain evidence="2">TT6</strain>
    </source>
</reference>
<keyword evidence="2" id="KW-0808">Transferase</keyword>
<gene>
    <name evidence="2" type="ORF">IGS68_01700</name>
</gene>
<dbReference type="Gene3D" id="3.40.50.150">
    <property type="entry name" value="Vaccinia Virus protein VP39"/>
    <property type="match status" value="1"/>
</dbReference>
<keyword evidence="3" id="KW-1185">Reference proteome</keyword>
<proteinExistence type="predicted"/>
<organism evidence="2 3">
    <name type="scientific">Skermanella cutis</name>
    <dbReference type="NCBI Taxonomy" id="2775420"/>
    <lineage>
        <taxon>Bacteria</taxon>
        <taxon>Pseudomonadati</taxon>
        <taxon>Pseudomonadota</taxon>
        <taxon>Alphaproteobacteria</taxon>
        <taxon>Rhodospirillales</taxon>
        <taxon>Azospirillaceae</taxon>
        <taxon>Skermanella</taxon>
    </lineage>
</organism>
<sequence>MADTSETPSGQSQHGRIYGAARYYDIAFAYRDFAQECDFLAAVAARHLGRAPESVLELAAGPANHAIELAGRGLWAAALDREPAMVRYGTEKAAAAGVEIAYQEGDMTGFALDRPVDMALLLLGSAACLLTNSAVISCLQRVSEALAPGGVLIVELPHPRELFNIDDATEDGWEVTRDGTRVRVRWGSPGDSLDPVSQVAQVTTTLTIWEGGRKQVIRDKAFQRRFTVQELDALARASGCLEAVAWFGGLDLDVAIDDPEEAWRMVAVFQKPHLR</sequence>
<keyword evidence="2" id="KW-0489">Methyltransferase</keyword>
<dbReference type="GO" id="GO:0032259">
    <property type="term" value="P:methylation"/>
    <property type="evidence" value="ECO:0007669"/>
    <property type="project" value="UniProtKB-KW"/>
</dbReference>